<sequence length="351" mass="38745">MADKNGILVCLIVVGLAATGVIMFYKFHGKLNKNDGRFNLTVSKDGDGDYSSVSEAINAAPSYGETAFYIHVCAGTYDEVVVVPQQKTNIVLVGDGAQSTKITASRHPPQYPTSDSTTFTVNGDGFMARDIAIENNAGSEDGQAVALLCTANYTTFYRCSILGYHDTLYAKQGMQFYRECDIYGTVDFIFGFASAVFQRCNLYARVSKYERVTYTAQGRQSLDEKSAFTIQGCKITVAPDVGPIQTTMTGFLGRPWFPYSTVMVMESFLDSIVNASGWEEWPSTRETNANYLEFRNWGPGADTSGRVHWPGFKVVKDESEALPYTVSELIQGDEWIPRTGVPYDSKFLTNS</sequence>
<dbReference type="InterPro" id="IPR000070">
    <property type="entry name" value="Pectinesterase_cat"/>
</dbReference>
<dbReference type="GO" id="GO:0045490">
    <property type="term" value="P:pectin catabolic process"/>
    <property type="evidence" value="ECO:0007669"/>
    <property type="project" value="UniProtKB-UniRule"/>
</dbReference>
<keyword evidence="4" id="KW-0134">Cell wall</keyword>
<comment type="pathway">
    <text evidence="2 10">Glycan metabolism; pectin degradation; 2-dehydro-3-deoxy-D-gluconate from pectin: step 1/5.</text>
</comment>
<proteinExistence type="predicted"/>
<evidence type="ECO:0000256" key="7">
    <source>
        <dbReference type="ARBA" id="ARBA00023085"/>
    </source>
</evidence>
<organism evidence="13 14">
    <name type="scientific">Saponaria officinalis</name>
    <name type="common">Common soapwort</name>
    <name type="synonym">Lychnis saponaria</name>
    <dbReference type="NCBI Taxonomy" id="3572"/>
    <lineage>
        <taxon>Eukaryota</taxon>
        <taxon>Viridiplantae</taxon>
        <taxon>Streptophyta</taxon>
        <taxon>Embryophyta</taxon>
        <taxon>Tracheophyta</taxon>
        <taxon>Spermatophyta</taxon>
        <taxon>Magnoliopsida</taxon>
        <taxon>eudicotyledons</taxon>
        <taxon>Gunneridae</taxon>
        <taxon>Pentapetalae</taxon>
        <taxon>Caryophyllales</taxon>
        <taxon>Caryophyllaceae</taxon>
        <taxon>Caryophylleae</taxon>
        <taxon>Saponaria</taxon>
    </lineage>
</organism>
<dbReference type="EC" id="3.1.1.11" evidence="3 10"/>
<comment type="catalytic activity">
    <reaction evidence="10">
        <text>[(1-&gt;4)-alpha-D-galacturonosyl methyl ester](n) + n H2O = [(1-&gt;4)-alpha-D-galacturonosyl](n) + n methanol + n H(+)</text>
        <dbReference type="Rhea" id="RHEA:22380"/>
        <dbReference type="Rhea" id="RHEA-COMP:14570"/>
        <dbReference type="Rhea" id="RHEA-COMP:14573"/>
        <dbReference type="ChEBI" id="CHEBI:15377"/>
        <dbReference type="ChEBI" id="CHEBI:15378"/>
        <dbReference type="ChEBI" id="CHEBI:17790"/>
        <dbReference type="ChEBI" id="CHEBI:140522"/>
        <dbReference type="ChEBI" id="CHEBI:140523"/>
        <dbReference type="EC" id="3.1.1.11"/>
    </reaction>
</comment>
<evidence type="ECO:0000256" key="6">
    <source>
        <dbReference type="ARBA" id="ARBA00022801"/>
    </source>
</evidence>
<dbReference type="InterPro" id="IPR012334">
    <property type="entry name" value="Pectin_lyas_fold"/>
</dbReference>
<evidence type="ECO:0000256" key="1">
    <source>
        <dbReference type="ARBA" id="ARBA00004191"/>
    </source>
</evidence>
<keyword evidence="11" id="KW-0812">Transmembrane</keyword>
<reference evidence="13" key="1">
    <citation type="submission" date="2024-03" db="EMBL/GenBank/DDBJ databases">
        <title>WGS assembly of Saponaria officinalis var. Norfolk2.</title>
        <authorList>
            <person name="Jenkins J."/>
            <person name="Shu S."/>
            <person name="Grimwood J."/>
            <person name="Barry K."/>
            <person name="Goodstein D."/>
            <person name="Schmutz J."/>
            <person name="Leebens-Mack J."/>
            <person name="Osbourn A."/>
        </authorList>
    </citation>
    <scope>NUCLEOTIDE SEQUENCE [LARGE SCALE GENOMIC DNA]</scope>
    <source>
        <strain evidence="13">JIC</strain>
    </source>
</reference>
<evidence type="ECO:0000256" key="8">
    <source>
        <dbReference type="ARBA" id="ARBA00023316"/>
    </source>
</evidence>
<dbReference type="EMBL" id="JBDFQZ010000010">
    <property type="protein sequence ID" value="KAK9684425.1"/>
    <property type="molecule type" value="Genomic_DNA"/>
</dbReference>
<evidence type="ECO:0000256" key="10">
    <source>
        <dbReference type="RuleBase" id="RU000589"/>
    </source>
</evidence>
<gene>
    <name evidence="13" type="ORF">RND81_10G209200</name>
</gene>
<feature type="domain" description="Pectinesterase catalytic" evidence="12">
    <location>
        <begin position="39"/>
        <end position="333"/>
    </location>
</feature>
<dbReference type="AlphaFoldDB" id="A0AAW1I5G4"/>
<comment type="caution">
    <text evidence="13">The sequence shown here is derived from an EMBL/GenBank/DDBJ whole genome shotgun (WGS) entry which is preliminary data.</text>
</comment>
<evidence type="ECO:0000256" key="2">
    <source>
        <dbReference type="ARBA" id="ARBA00005184"/>
    </source>
</evidence>
<keyword evidence="11" id="KW-0472">Membrane</keyword>
<feature type="transmembrane region" description="Helical" evidence="11">
    <location>
        <begin position="6"/>
        <end position="25"/>
    </location>
</feature>
<keyword evidence="11" id="KW-1133">Transmembrane helix</keyword>
<evidence type="ECO:0000256" key="9">
    <source>
        <dbReference type="PROSITE-ProRule" id="PRU10040"/>
    </source>
</evidence>
<dbReference type="SUPFAM" id="SSF51126">
    <property type="entry name" value="Pectin lyase-like"/>
    <property type="match status" value="1"/>
</dbReference>
<dbReference type="FunFam" id="2.160.20.10:FF:000029">
    <property type="entry name" value="Pectinesterase 4"/>
    <property type="match status" value="1"/>
</dbReference>
<keyword evidence="8" id="KW-0961">Cell wall biogenesis/degradation</keyword>
<dbReference type="PROSITE" id="PS00503">
    <property type="entry name" value="PECTINESTERASE_2"/>
    <property type="match status" value="1"/>
</dbReference>
<evidence type="ECO:0000259" key="12">
    <source>
        <dbReference type="Pfam" id="PF01095"/>
    </source>
</evidence>
<keyword evidence="7 10" id="KW-0063">Aspartyl esterase</keyword>
<dbReference type="Gene3D" id="2.160.20.10">
    <property type="entry name" value="Single-stranded right-handed beta-helix, Pectin lyase-like"/>
    <property type="match status" value="1"/>
</dbReference>
<evidence type="ECO:0000256" key="5">
    <source>
        <dbReference type="ARBA" id="ARBA00022525"/>
    </source>
</evidence>
<dbReference type="Pfam" id="PF01095">
    <property type="entry name" value="Pectinesterase"/>
    <property type="match status" value="1"/>
</dbReference>
<evidence type="ECO:0000256" key="3">
    <source>
        <dbReference type="ARBA" id="ARBA00013229"/>
    </source>
</evidence>
<comment type="subcellular location">
    <subcellularLocation>
        <location evidence="1">Secreted</location>
        <location evidence="1">Cell wall</location>
    </subcellularLocation>
</comment>
<evidence type="ECO:0000313" key="13">
    <source>
        <dbReference type="EMBL" id="KAK9684425.1"/>
    </source>
</evidence>
<dbReference type="GO" id="GO:0042545">
    <property type="term" value="P:cell wall modification"/>
    <property type="evidence" value="ECO:0007669"/>
    <property type="project" value="UniProtKB-UniRule"/>
</dbReference>
<dbReference type="InterPro" id="IPR033131">
    <property type="entry name" value="Pectinesterase_Asp_AS"/>
</dbReference>
<dbReference type="PANTHER" id="PTHR31707">
    <property type="entry name" value="PECTINESTERASE"/>
    <property type="match status" value="1"/>
</dbReference>
<name>A0AAW1I5G4_SAPOF</name>
<dbReference type="GO" id="GO:0030599">
    <property type="term" value="F:pectinesterase activity"/>
    <property type="evidence" value="ECO:0007669"/>
    <property type="project" value="UniProtKB-UniRule"/>
</dbReference>
<dbReference type="InterPro" id="IPR011050">
    <property type="entry name" value="Pectin_lyase_fold/virulence"/>
</dbReference>
<protein>
    <recommendedName>
        <fullName evidence="3 10">Pectinesterase</fullName>
        <ecNumber evidence="3 10">3.1.1.11</ecNumber>
    </recommendedName>
</protein>
<feature type="active site" evidence="9">
    <location>
        <position position="187"/>
    </location>
</feature>
<evidence type="ECO:0000256" key="4">
    <source>
        <dbReference type="ARBA" id="ARBA00022512"/>
    </source>
</evidence>
<dbReference type="Proteomes" id="UP001443914">
    <property type="component" value="Unassembled WGS sequence"/>
</dbReference>
<keyword evidence="6 10" id="KW-0378">Hydrolase</keyword>
<keyword evidence="5" id="KW-0964">Secreted</keyword>
<keyword evidence="14" id="KW-1185">Reference proteome</keyword>
<evidence type="ECO:0000313" key="14">
    <source>
        <dbReference type="Proteomes" id="UP001443914"/>
    </source>
</evidence>
<accession>A0AAW1I5G4</accession>
<evidence type="ECO:0000256" key="11">
    <source>
        <dbReference type="SAM" id="Phobius"/>
    </source>
</evidence>